<keyword evidence="8" id="KW-1185">Reference proteome</keyword>
<sequence>MSSELNDDLSCAVCCEIYEEILHEPVLLPQCGHSFCRPCLQQLEVSKTNILCPTCRTEHIGSQISDMPTIYALLSVSRKMLILQKKNEIYEISKKITLQIKEEQESISQRLNTIANELMALYEKSKILKGFINETEEKEIITRKSQEPLKLKITLSEIKSIHSQVCEVTNDWNLSAHYSPSKNSFNIGEANSSCAPCRIVPAYLKPWPKVPWRDFMNHSPMVQLIVPPDNPKVFLDLTVGEISLGRITIELVGHMVRAQHFLALCLGTFGPTYKGSSFDRVELDIDGANRYLIGGYYHTDRGTKSAHGVMEDLEWNGEYRVPSRRGLLAGWSYAKSELEATFGFTCGISFGGSLLCQFGEVLSGMELLDDVS</sequence>
<name>A0AAV2Q4G5_MEGNR</name>
<dbReference type="InterPro" id="IPR051435">
    <property type="entry name" value="RING_finger_E3_ubiq-ligases"/>
</dbReference>
<evidence type="ECO:0000313" key="8">
    <source>
        <dbReference type="Proteomes" id="UP001497623"/>
    </source>
</evidence>
<evidence type="ECO:0000256" key="2">
    <source>
        <dbReference type="ARBA" id="ARBA00022771"/>
    </source>
</evidence>
<dbReference type="Gene3D" id="3.30.40.10">
    <property type="entry name" value="Zinc/RING finger domain, C3HC4 (zinc finger)"/>
    <property type="match status" value="1"/>
</dbReference>
<dbReference type="InterPro" id="IPR027370">
    <property type="entry name" value="Znf-RING_euk"/>
</dbReference>
<evidence type="ECO:0000256" key="4">
    <source>
        <dbReference type="PROSITE-ProRule" id="PRU00175"/>
    </source>
</evidence>
<dbReference type="AlphaFoldDB" id="A0AAV2Q4G5"/>
<dbReference type="SUPFAM" id="SSF50891">
    <property type="entry name" value="Cyclophilin-like"/>
    <property type="match status" value="1"/>
</dbReference>
<dbReference type="InterPro" id="IPR002130">
    <property type="entry name" value="Cyclophilin-type_PPIase_dom"/>
</dbReference>
<dbReference type="SUPFAM" id="SSF57850">
    <property type="entry name" value="RING/U-box"/>
    <property type="match status" value="1"/>
</dbReference>
<reference evidence="7 8" key="1">
    <citation type="submission" date="2024-05" db="EMBL/GenBank/DDBJ databases">
        <authorList>
            <person name="Wallberg A."/>
        </authorList>
    </citation>
    <scope>NUCLEOTIDE SEQUENCE [LARGE SCALE GENOMIC DNA]</scope>
</reference>
<dbReference type="GO" id="GO:0016567">
    <property type="term" value="P:protein ubiquitination"/>
    <property type="evidence" value="ECO:0007669"/>
    <property type="project" value="TreeGrafter"/>
</dbReference>
<protein>
    <recommendedName>
        <fullName evidence="9">RING-type domain-containing protein</fullName>
    </recommendedName>
</protein>
<feature type="domain" description="RING-type" evidence="6">
    <location>
        <begin position="11"/>
        <end position="56"/>
    </location>
</feature>
<dbReference type="GO" id="GO:0003755">
    <property type="term" value="F:peptidyl-prolyl cis-trans isomerase activity"/>
    <property type="evidence" value="ECO:0007669"/>
    <property type="project" value="InterPro"/>
</dbReference>
<evidence type="ECO:0000259" key="5">
    <source>
        <dbReference type="PROSITE" id="PS50072"/>
    </source>
</evidence>
<dbReference type="InterPro" id="IPR013083">
    <property type="entry name" value="Znf_RING/FYVE/PHD"/>
</dbReference>
<evidence type="ECO:0000259" key="6">
    <source>
        <dbReference type="PROSITE" id="PS50089"/>
    </source>
</evidence>
<proteinExistence type="predicted"/>
<dbReference type="EMBL" id="CAXKWB010003652">
    <property type="protein sequence ID" value="CAL4069794.1"/>
    <property type="molecule type" value="Genomic_DNA"/>
</dbReference>
<dbReference type="Gene3D" id="2.40.100.10">
    <property type="entry name" value="Cyclophilin-like"/>
    <property type="match status" value="1"/>
</dbReference>
<accession>A0AAV2Q4G5</accession>
<evidence type="ECO:0008006" key="9">
    <source>
        <dbReference type="Google" id="ProtNLM"/>
    </source>
</evidence>
<evidence type="ECO:0000256" key="1">
    <source>
        <dbReference type="ARBA" id="ARBA00022723"/>
    </source>
</evidence>
<feature type="domain" description="PPIase cyclophilin-type" evidence="5">
    <location>
        <begin position="234"/>
        <end position="372"/>
    </location>
</feature>
<evidence type="ECO:0000313" key="7">
    <source>
        <dbReference type="EMBL" id="CAL4069794.1"/>
    </source>
</evidence>
<organism evidence="7 8">
    <name type="scientific">Meganyctiphanes norvegica</name>
    <name type="common">Northern krill</name>
    <name type="synonym">Thysanopoda norvegica</name>
    <dbReference type="NCBI Taxonomy" id="48144"/>
    <lineage>
        <taxon>Eukaryota</taxon>
        <taxon>Metazoa</taxon>
        <taxon>Ecdysozoa</taxon>
        <taxon>Arthropoda</taxon>
        <taxon>Crustacea</taxon>
        <taxon>Multicrustacea</taxon>
        <taxon>Malacostraca</taxon>
        <taxon>Eumalacostraca</taxon>
        <taxon>Eucarida</taxon>
        <taxon>Euphausiacea</taxon>
        <taxon>Euphausiidae</taxon>
        <taxon>Meganyctiphanes</taxon>
    </lineage>
</organism>
<dbReference type="InterPro" id="IPR001841">
    <property type="entry name" value="Znf_RING"/>
</dbReference>
<dbReference type="Pfam" id="PF13445">
    <property type="entry name" value="zf-RING_UBOX"/>
    <property type="match status" value="1"/>
</dbReference>
<keyword evidence="2 4" id="KW-0863">Zinc-finger</keyword>
<dbReference type="Proteomes" id="UP001497623">
    <property type="component" value="Unassembled WGS sequence"/>
</dbReference>
<dbReference type="PROSITE" id="PS50089">
    <property type="entry name" value="ZF_RING_2"/>
    <property type="match status" value="1"/>
</dbReference>
<keyword evidence="3" id="KW-0862">Zinc</keyword>
<keyword evidence="1" id="KW-0479">Metal-binding</keyword>
<evidence type="ECO:0000256" key="3">
    <source>
        <dbReference type="ARBA" id="ARBA00022833"/>
    </source>
</evidence>
<gene>
    <name evidence="7" type="ORF">MNOR_LOCUS8042</name>
</gene>
<dbReference type="GO" id="GO:0008270">
    <property type="term" value="F:zinc ion binding"/>
    <property type="evidence" value="ECO:0007669"/>
    <property type="project" value="UniProtKB-KW"/>
</dbReference>
<dbReference type="PANTHER" id="PTHR22791:SF6">
    <property type="entry name" value="RING-TYPE DOMAIN-CONTAINING PROTEIN"/>
    <property type="match status" value="1"/>
</dbReference>
<dbReference type="InterPro" id="IPR017907">
    <property type="entry name" value="Znf_RING_CS"/>
</dbReference>
<dbReference type="PROSITE" id="PS50072">
    <property type="entry name" value="CSA_PPIASE_2"/>
    <property type="match status" value="1"/>
</dbReference>
<comment type="caution">
    <text evidence="7">The sequence shown here is derived from an EMBL/GenBank/DDBJ whole genome shotgun (WGS) entry which is preliminary data.</text>
</comment>
<dbReference type="SMART" id="SM00184">
    <property type="entry name" value="RING"/>
    <property type="match status" value="1"/>
</dbReference>
<dbReference type="InterPro" id="IPR029000">
    <property type="entry name" value="Cyclophilin-like_dom_sf"/>
</dbReference>
<dbReference type="PROSITE" id="PS00518">
    <property type="entry name" value="ZF_RING_1"/>
    <property type="match status" value="1"/>
</dbReference>
<dbReference type="GO" id="GO:0061630">
    <property type="term" value="F:ubiquitin protein ligase activity"/>
    <property type="evidence" value="ECO:0007669"/>
    <property type="project" value="TreeGrafter"/>
</dbReference>
<dbReference type="PANTHER" id="PTHR22791">
    <property type="entry name" value="RING-TYPE DOMAIN-CONTAINING PROTEIN"/>
    <property type="match status" value="1"/>
</dbReference>